<keyword evidence="2" id="KW-1185">Reference proteome</keyword>
<reference evidence="1 2" key="1">
    <citation type="journal article" date="2014" name="BMC Genomics">
        <title>Comparative genome sequencing reveals chemotype-specific gene clusters in the toxigenic black mold Stachybotrys.</title>
        <authorList>
            <person name="Semeiks J."/>
            <person name="Borek D."/>
            <person name="Otwinowski Z."/>
            <person name="Grishin N.V."/>
        </authorList>
    </citation>
    <scope>NUCLEOTIDE SEQUENCE [LARGE SCALE GENOMIC DNA]</scope>
    <source>
        <strain evidence="1 2">IBT 40285</strain>
    </source>
</reference>
<dbReference type="HOGENOM" id="CLU_2997981_0_0_1"/>
<dbReference type="Proteomes" id="UP000028524">
    <property type="component" value="Unassembled WGS sequence"/>
</dbReference>
<dbReference type="InParanoid" id="A0A084QNY8"/>
<organism evidence="1 2">
    <name type="scientific">Stachybotrys chlorohalonatus (strain IBT 40285)</name>
    <dbReference type="NCBI Taxonomy" id="1283841"/>
    <lineage>
        <taxon>Eukaryota</taxon>
        <taxon>Fungi</taxon>
        <taxon>Dikarya</taxon>
        <taxon>Ascomycota</taxon>
        <taxon>Pezizomycotina</taxon>
        <taxon>Sordariomycetes</taxon>
        <taxon>Hypocreomycetidae</taxon>
        <taxon>Hypocreales</taxon>
        <taxon>Stachybotryaceae</taxon>
        <taxon>Stachybotrys</taxon>
    </lineage>
</organism>
<dbReference type="EMBL" id="KL660574">
    <property type="protein sequence ID" value="KFA65673.1"/>
    <property type="molecule type" value="Genomic_DNA"/>
</dbReference>
<evidence type="ECO:0000313" key="1">
    <source>
        <dbReference type="EMBL" id="KFA65673.1"/>
    </source>
</evidence>
<dbReference type="OrthoDB" id="4748669at2759"/>
<gene>
    <name evidence="1" type="ORF">S40285_09799</name>
</gene>
<evidence type="ECO:0000313" key="2">
    <source>
        <dbReference type="Proteomes" id="UP000028524"/>
    </source>
</evidence>
<sequence>MYLNHAKITKKRAHESNKKEVYYYYECAAGKYKQELFIINGMSGVRSHLEQKHQIDP</sequence>
<protein>
    <submittedName>
        <fullName evidence="1">Uncharacterized protein</fullName>
    </submittedName>
</protein>
<accession>A0A084QNY8</accession>
<name>A0A084QNY8_STAC4</name>
<proteinExistence type="predicted"/>
<dbReference type="AlphaFoldDB" id="A0A084QNY8"/>
<dbReference type="STRING" id="1283841.A0A084QNY8"/>